<dbReference type="Proteomes" id="UP000494119">
    <property type="component" value="Unassembled WGS sequence"/>
</dbReference>
<proteinExistence type="predicted"/>
<protein>
    <submittedName>
        <fullName evidence="1">Uncharacterized protein</fullName>
    </submittedName>
</protein>
<dbReference type="EMBL" id="CADIKL010000002">
    <property type="protein sequence ID" value="CAB3778309.1"/>
    <property type="molecule type" value="Genomic_DNA"/>
</dbReference>
<reference evidence="1 2" key="1">
    <citation type="submission" date="2020-04" db="EMBL/GenBank/DDBJ databases">
        <authorList>
            <person name="De Canck E."/>
        </authorList>
    </citation>
    <scope>NUCLEOTIDE SEQUENCE [LARGE SCALE GENOMIC DNA]</scope>
    <source>
        <strain evidence="1 2">LMG 28688</strain>
    </source>
</reference>
<evidence type="ECO:0000313" key="2">
    <source>
        <dbReference type="Proteomes" id="UP000494119"/>
    </source>
</evidence>
<evidence type="ECO:0000313" key="1">
    <source>
        <dbReference type="EMBL" id="CAB3778309.1"/>
    </source>
</evidence>
<dbReference type="RefSeq" id="WP_129563498.1">
    <property type="nucleotide sequence ID" value="NZ_CADIKL010000002.1"/>
</dbReference>
<accession>A0A6J5FEI6</accession>
<dbReference type="AlphaFoldDB" id="A0A6J5FEI6"/>
<gene>
    <name evidence="1" type="ORF">LMG28688_00564</name>
</gene>
<sequence>MNTPTDDRRGHCIDFTVPDTPVFNFAPDLGYFEVLGTMEQLIDESLIPRELEWPTGFNDRLWNDEKFEWRLRRQRPEGARGPRRFYAEFDYWSLRSTVRGRPMKVVQALWMRREADRIAAILQWTREDEAQVHAVARAHRDVAFQRFKRLVPALDGLSRKRRRGE</sequence>
<keyword evidence="2" id="KW-1185">Reference proteome</keyword>
<name>A0A6J5FEI6_9BURK</name>
<organism evidence="1 2">
    <name type="scientific">Paraburkholderia caffeinitolerans</name>
    <dbReference type="NCBI Taxonomy" id="1723730"/>
    <lineage>
        <taxon>Bacteria</taxon>
        <taxon>Pseudomonadati</taxon>
        <taxon>Pseudomonadota</taxon>
        <taxon>Betaproteobacteria</taxon>
        <taxon>Burkholderiales</taxon>
        <taxon>Burkholderiaceae</taxon>
        <taxon>Paraburkholderia</taxon>
    </lineage>
</organism>